<organism evidence="3 5">
    <name type="scientific">Populus alba x Populus x berolinensis</name>
    <dbReference type="NCBI Taxonomy" id="444605"/>
    <lineage>
        <taxon>Eukaryota</taxon>
        <taxon>Viridiplantae</taxon>
        <taxon>Streptophyta</taxon>
        <taxon>Embryophyta</taxon>
        <taxon>Tracheophyta</taxon>
        <taxon>Spermatophyta</taxon>
        <taxon>Magnoliopsida</taxon>
        <taxon>eudicotyledons</taxon>
        <taxon>Gunneridae</taxon>
        <taxon>Pentapetalae</taxon>
        <taxon>rosids</taxon>
        <taxon>fabids</taxon>
        <taxon>Malpighiales</taxon>
        <taxon>Salicaceae</taxon>
        <taxon>Saliceae</taxon>
        <taxon>Populus</taxon>
    </lineage>
</organism>
<evidence type="ECO:0000259" key="2">
    <source>
        <dbReference type="Pfam" id="PF08030"/>
    </source>
</evidence>
<dbReference type="EMBL" id="JAQIZT010000016">
    <property type="protein sequence ID" value="KAJ6968824.1"/>
    <property type="molecule type" value="Genomic_DNA"/>
</dbReference>
<dbReference type="Proteomes" id="UP001164929">
    <property type="component" value="Chromosome 16"/>
</dbReference>
<dbReference type="InterPro" id="IPR039261">
    <property type="entry name" value="FNR_nucleotide-bd"/>
</dbReference>
<dbReference type="InterPro" id="IPR013121">
    <property type="entry name" value="Fe_red_NAD-bd_6"/>
</dbReference>
<feature type="domain" description="Ferric reductase NAD binding" evidence="2">
    <location>
        <begin position="3"/>
        <end position="29"/>
    </location>
</feature>
<protein>
    <recommendedName>
        <fullName evidence="2">Ferric reductase NAD binding domain-containing protein</fullName>
    </recommendedName>
</protein>
<keyword evidence="5" id="KW-1185">Reference proteome</keyword>
<dbReference type="Gene3D" id="3.40.50.80">
    <property type="entry name" value="Nucleotide-binding domain of ferredoxin-NADP reductase (FNR) module"/>
    <property type="match status" value="1"/>
</dbReference>
<gene>
    <name evidence="3" type="ORF">NC653_036713</name>
    <name evidence="4" type="ORF">NC653_036717</name>
</gene>
<accession>A0AAD6LKV8</accession>
<proteinExistence type="predicted"/>
<evidence type="ECO:0000313" key="5">
    <source>
        <dbReference type="Proteomes" id="UP001164929"/>
    </source>
</evidence>
<comment type="caution">
    <text evidence="3">The sequence shown here is derived from an EMBL/GenBank/DDBJ whole genome shotgun (WGS) entry which is preliminary data.</text>
</comment>
<evidence type="ECO:0000313" key="3">
    <source>
        <dbReference type="EMBL" id="KAJ6968824.1"/>
    </source>
</evidence>
<reference evidence="3 5" key="1">
    <citation type="journal article" date="2023" name="Mol. Ecol. Resour.">
        <title>Chromosome-level genome assembly of a triploid poplar Populus alba 'Berolinensis'.</title>
        <authorList>
            <person name="Chen S."/>
            <person name="Yu Y."/>
            <person name="Wang X."/>
            <person name="Wang S."/>
            <person name="Zhang T."/>
            <person name="Zhou Y."/>
            <person name="He R."/>
            <person name="Meng N."/>
            <person name="Wang Y."/>
            <person name="Liu W."/>
            <person name="Liu Z."/>
            <person name="Liu J."/>
            <person name="Guo Q."/>
            <person name="Huang H."/>
            <person name="Sederoff R.R."/>
            <person name="Wang G."/>
            <person name="Qu G."/>
            <person name="Chen S."/>
        </authorList>
    </citation>
    <scope>NUCLEOTIDE SEQUENCE [LARGE SCALE GENOMIC DNA]</scope>
    <source>
        <strain evidence="3">SC-2020</strain>
    </source>
</reference>
<dbReference type="AlphaFoldDB" id="A0AAD6LKV8"/>
<dbReference type="EMBL" id="JAQIZT010000016">
    <property type="protein sequence ID" value="KAJ6968829.1"/>
    <property type="molecule type" value="Genomic_DNA"/>
</dbReference>
<evidence type="ECO:0000256" key="1">
    <source>
        <dbReference type="ARBA" id="ARBA00023002"/>
    </source>
</evidence>
<evidence type="ECO:0000313" key="4">
    <source>
        <dbReference type="EMBL" id="KAJ6968829.1"/>
    </source>
</evidence>
<dbReference type="Pfam" id="PF08030">
    <property type="entry name" value="NAD_binding_6"/>
    <property type="match status" value="1"/>
</dbReference>
<name>A0AAD6LKV8_9ROSI</name>
<sequence length="46" mass="5375">MAETHKSSRIGVFYCGSALLVKPLRELCQEFTLHSSTRFQFHKENF</sequence>
<keyword evidence="1" id="KW-0560">Oxidoreductase</keyword>
<dbReference type="GO" id="GO:0016491">
    <property type="term" value="F:oxidoreductase activity"/>
    <property type="evidence" value="ECO:0007669"/>
    <property type="project" value="UniProtKB-KW"/>
</dbReference>